<dbReference type="InterPro" id="IPR032466">
    <property type="entry name" value="Metal_Hydrolase"/>
</dbReference>
<keyword evidence="1" id="KW-0456">Lyase</keyword>
<dbReference type="Pfam" id="PF04909">
    <property type="entry name" value="Amidohydro_2"/>
    <property type="match status" value="1"/>
</dbReference>
<name>A0A0D4ZZU7_9SPHN</name>
<evidence type="ECO:0000313" key="3">
    <source>
        <dbReference type="EMBL" id="AJW29540.1"/>
    </source>
</evidence>
<gene>
    <name evidence="3" type="ORF">pJE1_118</name>
</gene>
<evidence type="ECO:0000259" key="2">
    <source>
        <dbReference type="Pfam" id="PF04909"/>
    </source>
</evidence>
<dbReference type="GO" id="GO:0016831">
    <property type="term" value="F:carboxy-lyase activity"/>
    <property type="evidence" value="ECO:0007669"/>
    <property type="project" value="InterPro"/>
</dbReference>
<dbReference type="GO" id="GO:0005737">
    <property type="term" value="C:cytoplasm"/>
    <property type="evidence" value="ECO:0007669"/>
    <property type="project" value="TreeGrafter"/>
</dbReference>
<dbReference type="AlphaFoldDB" id="A0A0D4ZZU7"/>
<proteinExistence type="predicted"/>
<feature type="domain" description="Amidohydrolase-related" evidence="2">
    <location>
        <begin position="138"/>
        <end position="409"/>
    </location>
</feature>
<dbReference type="PANTHER" id="PTHR21240:SF28">
    <property type="entry name" value="ISO-OROTATE DECARBOXYLASE (EUROFUNG)"/>
    <property type="match status" value="1"/>
</dbReference>
<dbReference type="InterPro" id="IPR032465">
    <property type="entry name" value="ACMSD"/>
</dbReference>
<dbReference type="InterPro" id="IPR006680">
    <property type="entry name" value="Amidohydro-rel"/>
</dbReference>
<evidence type="ECO:0000256" key="1">
    <source>
        <dbReference type="ARBA" id="ARBA00023239"/>
    </source>
</evidence>
<reference evidence="3" key="1">
    <citation type="submission" date="2014-06" db="EMBL/GenBank/DDBJ databases">
        <title>Molecular and ecological studies on carbamate pesticide degrading bacteria isolated from agricultural soils.</title>
        <authorList>
            <person name="Kim D.-U."/>
            <person name="Ka J.-O."/>
        </authorList>
    </citation>
    <scope>NUCLEOTIDE SEQUENCE</scope>
    <source>
        <strain evidence="3">JE1</strain>
        <plasmid evidence="3">pJE1</plasmid>
    </source>
</reference>
<dbReference type="Gene3D" id="3.20.20.140">
    <property type="entry name" value="Metal-dependent hydrolases"/>
    <property type="match status" value="1"/>
</dbReference>
<keyword evidence="3" id="KW-0614">Plasmid</keyword>
<organism evidence="3">
    <name type="scientific">Sphingomonas sp. JE1</name>
    <dbReference type="NCBI Taxonomy" id="1628059"/>
    <lineage>
        <taxon>Bacteria</taxon>
        <taxon>Pseudomonadati</taxon>
        <taxon>Pseudomonadota</taxon>
        <taxon>Alphaproteobacteria</taxon>
        <taxon>Sphingomonadales</taxon>
        <taxon>Sphingomonadaceae</taxon>
        <taxon>Sphingomonas</taxon>
    </lineage>
</organism>
<geneLocation type="plasmid" evidence="3">
    <name>pJE1</name>
</geneLocation>
<dbReference type="GO" id="GO:0016787">
    <property type="term" value="F:hydrolase activity"/>
    <property type="evidence" value="ECO:0007669"/>
    <property type="project" value="UniProtKB-KW"/>
</dbReference>
<keyword evidence="3" id="KW-0378">Hydrolase</keyword>
<accession>A0A0D4ZZU7</accession>
<dbReference type="RefSeq" id="WP_087573207.1">
    <property type="nucleotide sequence ID" value="NZ_KM017071.1"/>
</dbReference>
<dbReference type="EMBL" id="KM017071">
    <property type="protein sequence ID" value="AJW29540.1"/>
    <property type="molecule type" value="Genomic_DNA"/>
</dbReference>
<sequence length="411" mass="46669">MADGDPRYPLPERIAPLFGQINDLDSHEAIPAKLWASEFGPEAEQFANISLDTPEGHAPLIFNPDFLKDETPISAETVFKMKMEEAPGSFDIGRRLDVMDFIGTRRQVYFGGGFGQQAIYFFNKYKDPKTFSKIKGTPEERKNYAHRMIELHNDWCVRAARKGKGRLKVAAILLEETVDEMYATLERLLKEGVGVFQISCTVPPGGESPAHPKLDRVWALASEAKAGLMVHVEGSSADGFLATQKWKDAPAFEGWRVGEEFALDPWTLTNLHLAVQNYIQTMVLGGVFDRHPNLFFGVQEFGASWLGPLAENMDRYYAHTPFPTDIADLKLKMKPSDYVRRHVRVAPFDFEPVGMYIDRYGFEDVFCYASDMPHYEGGKRPIENFVESLKGQSDEVLRKFFVENHRRVLQD</sequence>
<protein>
    <submittedName>
        <fullName evidence="3">Amidohydrolase 2</fullName>
    </submittedName>
</protein>
<dbReference type="PANTHER" id="PTHR21240">
    <property type="entry name" value="2-AMINO-3-CARBOXYLMUCONATE-6-SEMIALDEHYDE DECARBOXYLASE"/>
    <property type="match status" value="1"/>
</dbReference>
<dbReference type="GO" id="GO:0019748">
    <property type="term" value="P:secondary metabolic process"/>
    <property type="evidence" value="ECO:0007669"/>
    <property type="project" value="TreeGrafter"/>
</dbReference>
<dbReference type="SUPFAM" id="SSF51556">
    <property type="entry name" value="Metallo-dependent hydrolases"/>
    <property type="match status" value="1"/>
</dbReference>